<evidence type="ECO:0000256" key="8">
    <source>
        <dbReference type="ARBA" id="ARBA00023136"/>
    </source>
</evidence>
<dbReference type="OrthoDB" id="9815445at2"/>
<keyword evidence="6 9" id="KW-0812">Transmembrane</keyword>
<gene>
    <name evidence="11" type="ORF">CYR55_12845</name>
</gene>
<feature type="transmembrane region" description="Helical" evidence="9">
    <location>
        <begin position="143"/>
        <end position="166"/>
    </location>
</feature>
<evidence type="ECO:0000259" key="10">
    <source>
        <dbReference type="PROSITE" id="PS50928"/>
    </source>
</evidence>
<dbReference type="PANTHER" id="PTHR32243">
    <property type="entry name" value="MALTOSE TRANSPORT SYSTEM PERMEASE-RELATED"/>
    <property type="match status" value="1"/>
</dbReference>
<evidence type="ECO:0000256" key="9">
    <source>
        <dbReference type="RuleBase" id="RU363032"/>
    </source>
</evidence>
<keyword evidence="5" id="KW-0997">Cell inner membrane</keyword>
<organism evidence="11 12">
    <name type="scientific">Chimaeribacter californicus</name>
    <dbReference type="NCBI Taxonomy" id="2060067"/>
    <lineage>
        <taxon>Bacteria</taxon>
        <taxon>Pseudomonadati</taxon>
        <taxon>Pseudomonadota</taxon>
        <taxon>Gammaproteobacteria</taxon>
        <taxon>Enterobacterales</taxon>
        <taxon>Yersiniaceae</taxon>
        <taxon>Chimaeribacter</taxon>
    </lineage>
</organism>
<accession>A0A2N5E4F1</accession>
<keyword evidence="3 9" id="KW-0813">Transport</keyword>
<evidence type="ECO:0000256" key="5">
    <source>
        <dbReference type="ARBA" id="ARBA00022519"/>
    </source>
</evidence>
<sequence>MATTKRSLLRRGGFYLALIAFLAVVLFPFFIMLMTSFKSSKEAISLHPTLWPENWTWQHYADIFNPTIFPFMSYFKNSLSVSLVASGIAVLLGILGAYALSRLRFKGRLTINTSFYTVYMFSGILLVVPLFKIISSMGLYDTLTALVITMVVQTLPTAIFMLKSYFDTIPKDIEEAAMMDGLNRLQIIFYITVPLAISGIISVFVYCFMVAWNDYLFASIFLSDAKHFTLPVGLNALFSTPDYIWGRMMAASLVTALPVVAMYALSEKFIKGNLTDGGVKG</sequence>
<dbReference type="Gene3D" id="1.10.3720.10">
    <property type="entry name" value="MetI-like"/>
    <property type="match status" value="1"/>
</dbReference>
<dbReference type="EMBL" id="PJZF01000010">
    <property type="protein sequence ID" value="PLR35853.1"/>
    <property type="molecule type" value="Genomic_DNA"/>
</dbReference>
<evidence type="ECO:0000256" key="6">
    <source>
        <dbReference type="ARBA" id="ARBA00022692"/>
    </source>
</evidence>
<comment type="caution">
    <text evidence="11">The sequence shown here is derived from an EMBL/GenBank/DDBJ whole genome shotgun (WGS) entry which is preliminary data.</text>
</comment>
<dbReference type="RefSeq" id="WP_101816517.1">
    <property type="nucleotide sequence ID" value="NZ_PJZF01000010.1"/>
</dbReference>
<keyword evidence="7 9" id="KW-1133">Transmembrane helix</keyword>
<name>A0A2N5E4F1_9GAMM</name>
<dbReference type="InterPro" id="IPR000515">
    <property type="entry name" value="MetI-like"/>
</dbReference>
<evidence type="ECO:0000256" key="1">
    <source>
        <dbReference type="ARBA" id="ARBA00004429"/>
    </source>
</evidence>
<dbReference type="GO" id="GO:0055085">
    <property type="term" value="P:transmembrane transport"/>
    <property type="evidence" value="ECO:0007669"/>
    <property type="project" value="InterPro"/>
</dbReference>
<keyword evidence="8 9" id="KW-0472">Membrane</keyword>
<evidence type="ECO:0000313" key="11">
    <source>
        <dbReference type="EMBL" id="PLR35853.1"/>
    </source>
</evidence>
<evidence type="ECO:0000256" key="3">
    <source>
        <dbReference type="ARBA" id="ARBA00022448"/>
    </source>
</evidence>
<dbReference type="Pfam" id="PF00528">
    <property type="entry name" value="BPD_transp_1"/>
    <property type="match status" value="1"/>
</dbReference>
<feature type="transmembrane region" description="Helical" evidence="9">
    <location>
        <begin position="12"/>
        <end position="33"/>
    </location>
</feature>
<feature type="transmembrane region" description="Helical" evidence="9">
    <location>
        <begin position="244"/>
        <end position="265"/>
    </location>
</feature>
<keyword evidence="4" id="KW-1003">Cell membrane</keyword>
<evidence type="ECO:0000256" key="7">
    <source>
        <dbReference type="ARBA" id="ARBA00022989"/>
    </source>
</evidence>
<proteinExistence type="inferred from homology"/>
<dbReference type="PROSITE" id="PS50928">
    <property type="entry name" value="ABC_TM1"/>
    <property type="match status" value="1"/>
</dbReference>
<dbReference type="Proteomes" id="UP000234240">
    <property type="component" value="Unassembled WGS sequence"/>
</dbReference>
<dbReference type="PANTHER" id="PTHR32243:SF18">
    <property type="entry name" value="INNER MEMBRANE ABC TRANSPORTER PERMEASE PROTEIN YCJP"/>
    <property type="match status" value="1"/>
</dbReference>
<feature type="transmembrane region" description="Helical" evidence="9">
    <location>
        <begin position="113"/>
        <end position="131"/>
    </location>
</feature>
<keyword evidence="12" id="KW-1185">Reference proteome</keyword>
<dbReference type="AlphaFoldDB" id="A0A2N5E4F1"/>
<comment type="subcellular location">
    <subcellularLocation>
        <location evidence="1">Cell inner membrane</location>
        <topology evidence="1">Multi-pass membrane protein</topology>
    </subcellularLocation>
    <subcellularLocation>
        <location evidence="9">Cell membrane</location>
        <topology evidence="9">Multi-pass membrane protein</topology>
    </subcellularLocation>
</comment>
<dbReference type="InterPro" id="IPR050901">
    <property type="entry name" value="BP-dep_ABC_trans_perm"/>
</dbReference>
<evidence type="ECO:0000256" key="2">
    <source>
        <dbReference type="ARBA" id="ARBA00009047"/>
    </source>
</evidence>
<feature type="transmembrane region" description="Helical" evidence="9">
    <location>
        <begin position="187"/>
        <end position="212"/>
    </location>
</feature>
<feature type="transmembrane region" description="Helical" evidence="9">
    <location>
        <begin position="79"/>
        <end position="101"/>
    </location>
</feature>
<comment type="similarity">
    <text evidence="2">Belongs to the binding-protein-dependent transport system permease family. MalFG subfamily.</text>
</comment>
<dbReference type="SUPFAM" id="SSF161098">
    <property type="entry name" value="MetI-like"/>
    <property type="match status" value="1"/>
</dbReference>
<reference evidence="11 12" key="1">
    <citation type="submission" date="2017-12" db="EMBL/GenBank/DDBJ databases">
        <title>Characterization of six clinical isolates of Enterochimera gen. nov., a novel genus of the Yersiniaciae family and the three species Enterochimera arupensis sp. nov., Enterochimera coloradensis sp. nov, and Enterochimera californica sp. nov.</title>
        <authorList>
            <person name="Rossi A."/>
            <person name="Fisher M."/>
        </authorList>
    </citation>
    <scope>NUCLEOTIDE SEQUENCE [LARGE SCALE GENOMIC DNA]</scope>
    <source>
        <strain evidence="12">2015-Iso6</strain>
    </source>
</reference>
<evidence type="ECO:0000313" key="12">
    <source>
        <dbReference type="Proteomes" id="UP000234240"/>
    </source>
</evidence>
<dbReference type="CDD" id="cd06261">
    <property type="entry name" value="TM_PBP2"/>
    <property type="match status" value="1"/>
</dbReference>
<protein>
    <submittedName>
        <fullName evidence="11">Sugar ABC transporter permease</fullName>
    </submittedName>
</protein>
<feature type="domain" description="ABC transmembrane type-1" evidence="10">
    <location>
        <begin position="75"/>
        <end position="266"/>
    </location>
</feature>
<evidence type="ECO:0000256" key="4">
    <source>
        <dbReference type="ARBA" id="ARBA00022475"/>
    </source>
</evidence>
<dbReference type="GO" id="GO:0005886">
    <property type="term" value="C:plasma membrane"/>
    <property type="evidence" value="ECO:0007669"/>
    <property type="project" value="UniProtKB-SubCell"/>
</dbReference>
<dbReference type="InterPro" id="IPR035906">
    <property type="entry name" value="MetI-like_sf"/>
</dbReference>